<dbReference type="InterPro" id="IPR036527">
    <property type="entry name" value="SCP2_sterol-bd_dom_sf"/>
</dbReference>
<keyword evidence="5" id="KW-1185">Reference proteome</keyword>
<keyword evidence="1" id="KW-0831">Ubiquinone biosynthesis</keyword>
<comment type="caution">
    <text evidence="4">The sequence shown here is derived from an EMBL/GenBank/DDBJ whole genome shotgun (WGS) entry which is preliminary data.</text>
</comment>
<keyword evidence="4" id="KW-0830">Ubiquinone</keyword>
<dbReference type="Proteomes" id="UP000294862">
    <property type="component" value="Unassembled WGS sequence"/>
</dbReference>
<comment type="similarity">
    <text evidence="1">Belongs to the UbiJ family.</text>
</comment>
<dbReference type="OrthoDB" id="5965909at2"/>
<feature type="coiled-coil region" evidence="2">
    <location>
        <begin position="189"/>
        <end position="216"/>
    </location>
</feature>
<comment type="function">
    <text evidence="1">Required for ubiquinone (coenzyme Q) biosynthesis. Binds hydrophobic ubiquinone biosynthetic intermediates via its SCP2 domain and is essential for the stability of the Ubi complex. May constitute a docking platform where Ubi enzymes assemble and access their SCP2-bound polyprenyl substrates.</text>
</comment>
<name>A0A4R2IFI3_9GAMM</name>
<keyword evidence="1" id="KW-0963">Cytoplasm</keyword>
<keyword evidence="2" id="KW-0175">Coiled coil</keyword>
<evidence type="ECO:0000313" key="4">
    <source>
        <dbReference type="EMBL" id="TCO43117.1"/>
    </source>
</evidence>
<evidence type="ECO:0000259" key="3">
    <source>
        <dbReference type="Pfam" id="PF02036"/>
    </source>
</evidence>
<organism evidence="4 5">
    <name type="scientific">Dokdonella fugitiva</name>
    <dbReference type="NCBI Taxonomy" id="328517"/>
    <lineage>
        <taxon>Bacteria</taxon>
        <taxon>Pseudomonadati</taxon>
        <taxon>Pseudomonadota</taxon>
        <taxon>Gammaproteobacteria</taxon>
        <taxon>Lysobacterales</taxon>
        <taxon>Rhodanobacteraceae</taxon>
        <taxon>Dokdonella</taxon>
    </lineage>
</organism>
<dbReference type="InterPro" id="IPR038989">
    <property type="entry name" value="UbiJ"/>
</dbReference>
<dbReference type="EMBL" id="SLWQ01000001">
    <property type="protein sequence ID" value="TCO43117.1"/>
    <property type="molecule type" value="Genomic_DNA"/>
</dbReference>
<dbReference type="PANTHER" id="PTHR38693">
    <property type="entry name" value="UBIQUINONE BIOSYNTHESIS PROTEIN UBIJ"/>
    <property type="match status" value="1"/>
</dbReference>
<dbReference type="Pfam" id="PF02036">
    <property type="entry name" value="SCP2"/>
    <property type="match status" value="1"/>
</dbReference>
<dbReference type="GO" id="GO:0006744">
    <property type="term" value="P:ubiquinone biosynthetic process"/>
    <property type="evidence" value="ECO:0007669"/>
    <property type="project" value="UniProtKB-UniRule"/>
</dbReference>
<gene>
    <name evidence="1" type="primary">ubiJ</name>
    <name evidence="4" type="ORF">EV148_101536</name>
</gene>
<comment type="pathway">
    <text evidence="1">Cofactor biosynthesis; ubiquinone biosynthesis.</text>
</comment>
<evidence type="ECO:0000256" key="2">
    <source>
        <dbReference type="SAM" id="Coils"/>
    </source>
</evidence>
<evidence type="ECO:0000313" key="5">
    <source>
        <dbReference type="Proteomes" id="UP000294862"/>
    </source>
</evidence>
<dbReference type="InterPro" id="IPR003033">
    <property type="entry name" value="SCP2_sterol-bd_dom"/>
</dbReference>
<protein>
    <recommendedName>
        <fullName evidence="1">Ubiquinone biosynthesis accessory factor UbiJ</fullName>
    </recommendedName>
</protein>
<dbReference type="SUPFAM" id="SSF55718">
    <property type="entry name" value="SCP-like"/>
    <property type="match status" value="1"/>
</dbReference>
<dbReference type="UniPathway" id="UPA00232"/>
<dbReference type="AlphaFoldDB" id="A0A4R2IFI3"/>
<dbReference type="HAMAP" id="MF_02215">
    <property type="entry name" value="UbiJ"/>
    <property type="match status" value="1"/>
</dbReference>
<reference evidence="4 5" key="1">
    <citation type="journal article" date="2015" name="Stand. Genomic Sci.">
        <title>Genomic Encyclopedia of Bacterial and Archaeal Type Strains, Phase III: the genomes of soil and plant-associated and newly described type strains.</title>
        <authorList>
            <person name="Whitman W.B."/>
            <person name="Woyke T."/>
            <person name="Klenk H.P."/>
            <person name="Zhou Y."/>
            <person name="Lilburn T.G."/>
            <person name="Beck B.J."/>
            <person name="De Vos P."/>
            <person name="Vandamme P."/>
            <person name="Eisen J.A."/>
            <person name="Garrity G."/>
            <person name="Hugenholtz P."/>
            <person name="Kyrpides N.C."/>
        </authorList>
    </citation>
    <scope>NUCLEOTIDE SEQUENCE [LARGE SCALE GENOMIC DNA]</scope>
    <source>
        <strain evidence="4 5">A3</strain>
    </source>
</reference>
<accession>A0A4R2IFI3</accession>
<dbReference type="RefSeq" id="WP_131993028.1">
    <property type="nucleotide sequence ID" value="NZ_JACGXM010000002.1"/>
</dbReference>
<sequence>MPAAPSRVRTPNPLLAALGRVLEAVLARAIALDPDTRARLAALDGRAVTLDLAGASGRSAPALRIVVDGGRLRVGPAFEGDSALRVAATPGSLLGLALARGRDDALPPGRVQIAGDAELARRLEQLLRGYAPDIDAAFAQAFGDVAGVAIARALRNAFAWTRGSARSLARDTAEFLTEEGRDLVARAELDGFLDDVDALRERAERLDARVRRLRAGGTGHA</sequence>
<comment type="subcellular location">
    <subcellularLocation>
        <location evidence="1">Cytoplasm</location>
    </subcellularLocation>
</comment>
<evidence type="ECO:0000256" key="1">
    <source>
        <dbReference type="HAMAP-Rule" id="MF_02215"/>
    </source>
</evidence>
<dbReference type="GO" id="GO:0005737">
    <property type="term" value="C:cytoplasm"/>
    <property type="evidence" value="ECO:0007669"/>
    <property type="project" value="UniProtKB-SubCell"/>
</dbReference>
<proteinExistence type="inferred from homology"/>
<dbReference type="PANTHER" id="PTHR38693:SF1">
    <property type="entry name" value="UBIQUINONE BIOSYNTHESIS ACCESSORY FACTOR UBIJ"/>
    <property type="match status" value="1"/>
</dbReference>
<feature type="domain" description="SCP2" evidence="3">
    <location>
        <begin position="28"/>
        <end position="128"/>
    </location>
</feature>